<evidence type="ECO:0000313" key="2">
    <source>
        <dbReference type="Proteomes" id="UP001156691"/>
    </source>
</evidence>
<dbReference type="Pfam" id="PF13671">
    <property type="entry name" value="AAA_33"/>
    <property type="match status" value="1"/>
</dbReference>
<reference evidence="2" key="1">
    <citation type="journal article" date="2019" name="Int. J. Syst. Evol. Microbiol.">
        <title>The Global Catalogue of Microorganisms (GCM) 10K type strain sequencing project: providing services to taxonomists for standard genome sequencing and annotation.</title>
        <authorList>
            <consortium name="The Broad Institute Genomics Platform"/>
            <consortium name="The Broad Institute Genome Sequencing Center for Infectious Disease"/>
            <person name="Wu L."/>
            <person name="Ma J."/>
        </authorList>
    </citation>
    <scope>NUCLEOTIDE SEQUENCE [LARGE SCALE GENOMIC DNA]</scope>
    <source>
        <strain evidence="2">NBRC 112416</strain>
    </source>
</reference>
<proteinExistence type="predicted"/>
<sequence>MPTVHMIHGFIGSGKTTFAKRLEAQLPALRFTHDEWMSRLYGEDPPADQFPDLYRRVSGLVAELWPKCVKLQVNVVLDLGFWSRTERDEVRRMAAAMGASSRLYALTCPDEVAWARIEQRNEALSGSLFISRATFELLKASFEPLADDEDAIFPEITQA</sequence>
<evidence type="ECO:0000313" key="1">
    <source>
        <dbReference type="EMBL" id="GLQ55713.1"/>
    </source>
</evidence>
<protein>
    <recommendedName>
        <fullName evidence="3">Kinase</fullName>
    </recommendedName>
</protein>
<dbReference type="EMBL" id="BSNS01000012">
    <property type="protein sequence ID" value="GLQ55713.1"/>
    <property type="molecule type" value="Genomic_DNA"/>
</dbReference>
<keyword evidence="2" id="KW-1185">Reference proteome</keyword>
<comment type="caution">
    <text evidence="1">The sequence shown here is derived from an EMBL/GenBank/DDBJ whole genome shotgun (WGS) entry which is preliminary data.</text>
</comment>
<dbReference type="RefSeq" id="WP_284341130.1">
    <property type="nucleotide sequence ID" value="NZ_BSNS01000012.1"/>
</dbReference>
<accession>A0ABQ5W749</accession>
<dbReference type="SUPFAM" id="SSF52540">
    <property type="entry name" value="P-loop containing nucleoside triphosphate hydrolases"/>
    <property type="match status" value="1"/>
</dbReference>
<dbReference type="Gene3D" id="3.40.50.300">
    <property type="entry name" value="P-loop containing nucleotide triphosphate hydrolases"/>
    <property type="match status" value="1"/>
</dbReference>
<gene>
    <name evidence="1" type="ORF">GCM10010862_29720</name>
</gene>
<dbReference type="Proteomes" id="UP001156691">
    <property type="component" value="Unassembled WGS sequence"/>
</dbReference>
<name>A0ABQ5W749_9HYPH</name>
<evidence type="ECO:0008006" key="3">
    <source>
        <dbReference type="Google" id="ProtNLM"/>
    </source>
</evidence>
<dbReference type="CDD" id="cd02019">
    <property type="entry name" value="NK"/>
    <property type="match status" value="1"/>
</dbReference>
<organism evidence="1 2">
    <name type="scientific">Devosia nitrariae</name>
    <dbReference type="NCBI Taxonomy" id="2071872"/>
    <lineage>
        <taxon>Bacteria</taxon>
        <taxon>Pseudomonadati</taxon>
        <taxon>Pseudomonadota</taxon>
        <taxon>Alphaproteobacteria</taxon>
        <taxon>Hyphomicrobiales</taxon>
        <taxon>Devosiaceae</taxon>
        <taxon>Devosia</taxon>
    </lineage>
</organism>
<dbReference type="InterPro" id="IPR027417">
    <property type="entry name" value="P-loop_NTPase"/>
</dbReference>